<proteinExistence type="predicted"/>
<gene>
    <name evidence="3" type="ORF">I858_012685</name>
</gene>
<accession>A0A1B1S3S6</accession>
<dbReference type="SUPFAM" id="SSF140423">
    <property type="entry name" value="MW0975(SA0943)-like"/>
    <property type="match status" value="1"/>
</dbReference>
<keyword evidence="4" id="KW-1185">Reference proteome</keyword>
<evidence type="ECO:0000256" key="2">
    <source>
        <dbReference type="SAM" id="SignalP"/>
    </source>
</evidence>
<evidence type="ECO:0000313" key="4">
    <source>
        <dbReference type="Proteomes" id="UP000053354"/>
    </source>
</evidence>
<evidence type="ECO:0000313" key="3">
    <source>
        <dbReference type="EMBL" id="ANU27841.1"/>
    </source>
</evidence>
<dbReference type="Proteomes" id="UP000053354">
    <property type="component" value="Chromosome"/>
</dbReference>
<dbReference type="InterPro" id="IPR036785">
    <property type="entry name" value="YkyA-like_sf"/>
</dbReference>
<evidence type="ECO:0000256" key="1">
    <source>
        <dbReference type="SAM" id="Coils"/>
    </source>
</evidence>
<organism evidence="3 4">
    <name type="scientific">Planococcus versutus</name>
    <dbReference type="NCBI Taxonomy" id="1302659"/>
    <lineage>
        <taxon>Bacteria</taxon>
        <taxon>Bacillati</taxon>
        <taxon>Bacillota</taxon>
        <taxon>Bacilli</taxon>
        <taxon>Bacillales</taxon>
        <taxon>Caryophanaceae</taxon>
        <taxon>Planococcus</taxon>
    </lineage>
</organism>
<name>A0A1B1S3S6_9BACL</name>
<sequence length="213" mass="24167">MRKIVIAGSFSALLMLSACSSSGISGDLDAALNDTFEEEEEYREVQADLEEREKAEQKLFEEIMALTQEEQDKVAKQAQQALDSADERLEFLNTEKESIESAEEKSADIDQLIEDAEEASVKADVKALKVKMQERFAAHGEFAKAYEQLIGYQKELYEMLKDEKTKLQALQEKAAKVNEQNEQVQQAVTTFNELTEQVNTLKDETLDKLNEKE</sequence>
<dbReference type="KEGG" id="pll:I858_012685"/>
<protein>
    <recommendedName>
        <fullName evidence="5">Cell-wall binding lipoprotein</fullName>
    </recommendedName>
</protein>
<dbReference type="PROSITE" id="PS51257">
    <property type="entry name" value="PROKAR_LIPOPROTEIN"/>
    <property type="match status" value="1"/>
</dbReference>
<feature type="coiled-coil region" evidence="1">
    <location>
        <begin position="32"/>
        <end position="122"/>
    </location>
</feature>
<dbReference type="AlphaFoldDB" id="A0A1B1S3S6"/>
<keyword evidence="2" id="KW-0732">Signal</keyword>
<reference evidence="3" key="1">
    <citation type="submission" date="2016-10" db="EMBL/GenBank/DDBJ databases">
        <authorList>
            <person name="See-Too W.S."/>
        </authorList>
    </citation>
    <scope>NUCLEOTIDE SEQUENCE</scope>
    <source>
        <strain evidence="3">L10.15</strain>
    </source>
</reference>
<feature type="coiled-coil region" evidence="1">
    <location>
        <begin position="153"/>
        <end position="204"/>
    </location>
</feature>
<dbReference type="OrthoDB" id="2963760at2"/>
<dbReference type="EMBL" id="CP016540">
    <property type="protein sequence ID" value="ANU27841.1"/>
    <property type="molecule type" value="Genomic_DNA"/>
</dbReference>
<dbReference type="STRING" id="1302659.I858_012685"/>
<dbReference type="Gene3D" id="1.20.120.570">
    <property type="entry name" value="YkyA-like"/>
    <property type="match status" value="1"/>
</dbReference>
<keyword evidence="1" id="KW-0175">Coiled coil</keyword>
<feature type="chain" id="PRO_5038684397" description="Cell-wall binding lipoprotein" evidence="2">
    <location>
        <begin position="21"/>
        <end position="213"/>
    </location>
</feature>
<dbReference type="Pfam" id="PF10368">
    <property type="entry name" value="YkyA"/>
    <property type="match status" value="1"/>
</dbReference>
<dbReference type="RefSeq" id="WP_049693399.1">
    <property type="nucleotide sequence ID" value="NZ_CP016540.2"/>
</dbReference>
<evidence type="ECO:0008006" key="5">
    <source>
        <dbReference type="Google" id="ProtNLM"/>
    </source>
</evidence>
<dbReference type="InterPro" id="IPR019454">
    <property type="entry name" value="Lipoprot_YkyA-like"/>
</dbReference>
<feature type="signal peptide" evidence="2">
    <location>
        <begin position="1"/>
        <end position="20"/>
    </location>
</feature>